<dbReference type="AlphaFoldDB" id="A0A4Y2W4S6"/>
<proteinExistence type="predicted"/>
<evidence type="ECO:0000256" key="12">
    <source>
        <dbReference type="PROSITE-ProRule" id="PRU00023"/>
    </source>
</evidence>
<dbReference type="PROSITE" id="PS50297">
    <property type="entry name" value="ANK_REP_REGION"/>
    <property type="match status" value="3"/>
</dbReference>
<feature type="region of interest" description="Disordered" evidence="13">
    <location>
        <begin position="1145"/>
        <end position="1170"/>
    </location>
</feature>
<evidence type="ECO:0000256" key="7">
    <source>
        <dbReference type="ARBA" id="ARBA00022699"/>
    </source>
</evidence>
<feature type="compositionally biased region" description="Basic and acidic residues" evidence="13">
    <location>
        <begin position="1145"/>
        <end position="1163"/>
    </location>
</feature>
<feature type="repeat" description="ANK" evidence="12">
    <location>
        <begin position="723"/>
        <end position="755"/>
    </location>
</feature>
<dbReference type="GO" id="GO:0044218">
    <property type="term" value="C:other organism cell membrane"/>
    <property type="evidence" value="ECO:0007669"/>
    <property type="project" value="UniProtKB-KW"/>
</dbReference>
<comment type="subcellular location">
    <subcellularLocation>
        <location evidence="2">Secreted</location>
    </subcellularLocation>
    <subcellularLocation>
        <location evidence="1">Target cell membrane</location>
    </subcellularLocation>
</comment>
<keyword evidence="16" id="KW-1185">Reference proteome</keyword>
<evidence type="ECO:0000256" key="1">
    <source>
        <dbReference type="ARBA" id="ARBA00004175"/>
    </source>
</evidence>
<evidence type="ECO:0000256" key="2">
    <source>
        <dbReference type="ARBA" id="ARBA00004613"/>
    </source>
</evidence>
<keyword evidence="7" id="KW-0528">Neurotoxin</keyword>
<feature type="region of interest" description="Disordered" evidence="13">
    <location>
        <begin position="916"/>
        <end position="945"/>
    </location>
</feature>
<reference evidence="15 16" key="1">
    <citation type="journal article" date="2019" name="Sci. Rep.">
        <title>Orb-weaving spider Araneus ventricosus genome elucidates the spidroin gene catalogue.</title>
        <authorList>
            <person name="Kono N."/>
            <person name="Nakamura H."/>
            <person name="Ohtoshi R."/>
            <person name="Moran D.A.P."/>
            <person name="Shinohara A."/>
            <person name="Yoshida Y."/>
            <person name="Fujiwara M."/>
            <person name="Mori M."/>
            <person name="Tomita M."/>
            <person name="Arakawa K."/>
        </authorList>
    </citation>
    <scope>NUCLEOTIDE SEQUENCE [LARGE SCALE GENOMIC DNA]</scope>
</reference>
<dbReference type="Pfam" id="PF12796">
    <property type="entry name" value="Ank_2"/>
    <property type="match status" value="2"/>
</dbReference>
<feature type="non-terminal residue" evidence="15">
    <location>
        <position position="1"/>
    </location>
</feature>
<evidence type="ECO:0000256" key="6">
    <source>
        <dbReference type="ARBA" id="ARBA00022656"/>
    </source>
</evidence>
<evidence type="ECO:0000256" key="8">
    <source>
        <dbReference type="ARBA" id="ARBA00022737"/>
    </source>
</evidence>
<dbReference type="GO" id="GO:0044231">
    <property type="term" value="C:host cell presynaptic membrane"/>
    <property type="evidence" value="ECO:0007669"/>
    <property type="project" value="UniProtKB-KW"/>
</dbReference>
<dbReference type="InterPro" id="IPR028047">
    <property type="entry name" value="Latrotoxin_C_dom"/>
</dbReference>
<dbReference type="PROSITE" id="PS50088">
    <property type="entry name" value="ANK_REPEAT"/>
    <property type="match status" value="3"/>
</dbReference>
<sequence length="1184" mass="132404">TSIKNHCSAASVSQCLASKRDNDGLSAVVQYVTSIREEYSEIIKSDCSDRSPRGCNRVCTTESKYTGSSLGEINSNVENLFSLDISKALPLVSSTLGGREVYFIDKDIKYLPHVTLDKYNDGLRVVMVPSSFREGSLTCGDIINEGVKSSGSSKECNDGKVYRNCTKAFTSSGEPFIFANIERSNSSPILYLSGPRQLIAAANYPAVMHIPKGRINYKGSEYHDNTFIINYDTYGHIRGGTANNTIVMNYSPSMIFVRLDNGVIDAAGSKIELANIHNYISHSTANQNITTGCKTRYVDAGKGGGNNSIQNYDVYCQDEDYEIRKVNKKDTHLRSIKQTIFIVDKSSGSGANISSDNLKLKENLDVISVENADVAQLRINERQNDYRLDFVACDEKDEVISVKVDSFAKLVIQTKKAGITKIIKIENKSLLDIIKDMAYQKLSHAGTDIDRKIVENSKKRSKAVIIADITGSENTTAYVFAKEIAESSDNLGIIVSQIEVIKGDTILNYAVNDLNQIKLIPNNGISDEEQREYNRLLFQAVERKNLDEIRRLLVMGADVEVKGDHNLTPLSIAVRKNGGEVIDLLLDMGANINAKGAYNWTSAKWAVFDNRENLVIQLVNRGTDIGYKDNMGHTLLDTARRFGRRRIADFLREKQSEYDRDLLTAVRNRDINKVRDLLDMGANIEAQNNRGWTPLCLASQKGSLDIAKLLLDRGANIEAKGKNGWNVLHEAIYYNKPDMFKFLVERGAYINVKNGKNETPLNAARRLGRPEIESFLIAKQGEGRVRRKRRHRHGEHDRHHSSRKLLATDLSDQPEITARQDILKDSLQNDEIGYNKGGATSGASKPFSLINEGISLVKELPTNTYLAIKEVVVEGFGLVNRLVGSIYDRIPGVGEIDTVNEKTIKANEETTKYKLEFRKDIPSSTSNTPYNSADQANGNGQKQSGKHAYNYFTSKDFSGDNINYIDANLKRAYERQMPGAFKLDGKETTAETIFKMGEHYLSQVDNGTIIFLDFLIRSKGQKHISTQVKDISEQEARAYAFEITQEYKKIVEQAASKSGISMHRLNINFMEIPKEITGKIMSNKFNEISGVLKSHVEKALPGRESGDPGRLSKKNFDKFMTTFNNRINITLDESILQILHSEHNKSKVKNTEEQQRNLKDKKQPRSYLDDGSVQGLLTQAVVSK</sequence>
<dbReference type="SMART" id="SM00248">
    <property type="entry name" value="ANK"/>
    <property type="match status" value="6"/>
</dbReference>
<keyword evidence="8" id="KW-0677">Repeat</keyword>
<dbReference type="InterPro" id="IPR036770">
    <property type="entry name" value="Ankyrin_rpt-contain_sf"/>
</dbReference>
<keyword evidence="5" id="KW-1052">Target cell membrane</keyword>
<keyword evidence="11" id="KW-0472">Membrane</keyword>
<keyword evidence="3" id="KW-0268">Exocytosis</keyword>
<dbReference type="Gene3D" id="1.25.40.20">
    <property type="entry name" value="Ankyrin repeat-containing domain"/>
    <property type="match status" value="2"/>
</dbReference>
<keyword evidence="10 12" id="KW-0040">ANK repeat</keyword>
<evidence type="ECO:0000256" key="5">
    <source>
        <dbReference type="ARBA" id="ARBA00022537"/>
    </source>
</evidence>
<evidence type="ECO:0000256" key="9">
    <source>
        <dbReference type="ARBA" id="ARBA00023028"/>
    </source>
</evidence>
<dbReference type="GO" id="GO:0090729">
    <property type="term" value="F:toxin activity"/>
    <property type="evidence" value="ECO:0007669"/>
    <property type="project" value="UniProtKB-KW"/>
</dbReference>
<dbReference type="OrthoDB" id="366390at2759"/>
<evidence type="ECO:0000256" key="3">
    <source>
        <dbReference type="ARBA" id="ARBA00022483"/>
    </source>
</evidence>
<keyword evidence="6" id="KW-0800">Toxin</keyword>
<feature type="repeat" description="ANK" evidence="12">
    <location>
        <begin position="690"/>
        <end position="722"/>
    </location>
</feature>
<feature type="compositionally biased region" description="Basic residues" evidence="13">
    <location>
        <begin position="785"/>
        <end position="803"/>
    </location>
</feature>
<feature type="domain" description="Latrotoxin C-terminal" evidence="14">
    <location>
        <begin position="1029"/>
        <end position="1134"/>
    </location>
</feature>
<dbReference type="Pfam" id="PF15658">
    <property type="entry name" value="Latrotoxin_C"/>
    <property type="match status" value="1"/>
</dbReference>
<dbReference type="PANTHER" id="PTHR24171">
    <property type="entry name" value="ANKYRIN REPEAT DOMAIN-CONTAINING PROTEIN 39-RELATED"/>
    <property type="match status" value="1"/>
</dbReference>
<evidence type="ECO:0000259" key="14">
    <source>
        <dbReference type="Pfam" id="PF15658"/>
    </source>
</evidence>
<evidence type="ECO:0000256" key="4">
    <source>
        <dbReference type="ARBA" id="ARBA00022525"/>
    </source>
</evidence>
<keyword evidence="11" id="KW-1053">Target membrane</keyword>
<dbReference type="InterPro" id="IPR002110">
    <property type="entry name" value="Ankyrin_rpt"/>
</dbReference>
<dbReference type="GO" id="GO:0005576">
    <property type="term" value="C:extracellular region"/>
    <property type="evidence" value="ECO:0007669"/>
    <property type="project" value="UniProtKB-SubCell"/>
</dbReference>
<dbReference type="Proteomes" id="UP000499080">
    <property type="component" value="Unassembled WGS sequence"/>
</dbReference>
<keyword evidence="4" id="KW-0964">Secreted</keyword>
<dbReference type="GO" id="GO:0006887">
    <property type="term" value="P:exocytosis"/>
    <property type="evidence" value="ECO:0007669"/>
    <property type="project" value="UniProtKB-KW"/>
</dbReference>
<name>A0A4Y2W4S6_ARAVE</name>
<protein>
    <submittedName>
        <fullName evidence="15">Tankyrase-1</fullName>
    </submittedName>
</protein>
<feature type="repeat" description="ANK" evidence="12">
    <location>
        <begin position="565"/>
        <end position="597"/>
    </location>
</feature>
<accession>A0A4Y2W4S6</accession>
<dbReference type="SUPFAM" id="SSF48403">
    <property type="entry name" value="Ankyrin repeat"/>
    <property type="match status" value="1"/>
</dbReference>
<organism evidence="15 16">
    <name type="scientific">Araneus ventricosus</name>
    <name type="common">Orbweaver spider</name>
    <name type="synonym">Epeira ventricosa</name>
    <dbReference type="NCBI Taxonomy" id="182803"/>
    <lineage>
        <taxon>Eukaryota</taxon>
        <taxon>Metazoa</taxon>
        <taxon>Ecdysozoa</taxon>
        <taxon>Arthropoda</taxon>
        <taxon>Chelicerata</taxon>
        <taxon>Arachnida</taxon>
        <taxon>Araneae</taxon>
        <taxon>Araneomorphae</taxon>
        <taxon>Entelegynae</taxon>
        <taxon>Araneoidea</taxon>
        <taxon>Araneidae</taxon>
        <taxon>Araneus</taxon>
    </lineage>
</organism>
<feature type="region of interest" description="Disordered" evidence="13">
    <location>
        <begin position="782"/>
        <end position="805"/>
    </location>
</feature>
<evidence type="ECO:0000256" key="13">
    <source>
        <dbReference type="SAM" id="MobiDB-lite"/>
    </source>
</evidence>
<evidence type="ECO:0000313" key="15">
    <source>
        <dbReference type="EMBL" id="GBO32683.1"/>
    </source>
</evidence>
<evidence type="ECO:0000256" key="11">
    <source>
        <dbReference type="ARBA" id="ARBA00023298"/>
    </source>
</evidence>
<feature type="compositionally biased region" description="Polar residues" evidence="13">
    <location>
        <begin position="922"/>
        <end position="943"/>
    </location>
</feature>
<comment type="caution">
    <text evidence="15">The sequence shown here is derived from an EMBL/GenBank/DDBJ whole genome shotgun (WGS) entry which is preliminary data.</text>
</comment>
<keyword evidence="9" id="KW-0638">Presynaptic neurotoxin</keyword>
<gene>
    <name evidence="15" type="primary">TNKS_0</name>
    <name evidence="15" type="ORF">AVEN_275696_1</name>
</gene>
<dbReference type="EMBL" id="BGPR01056162">
    <property type="protein sequence ID" value="GBO32683.1"/>
    <property type="molecule type" value="Genomic_DNA"/>
</dbReference>
<evidence type="ECO:0000313" key="16">
    <source>
        <dbReference type="Proteomes" id="UP000499080"/>
    </source>
</evidence>
<dbReference type="PANTHER" id="PTHR24171:SF8">
    <property type="entry name" value="BRCA1-ASSOCIATED RING DOMAIN PROTEIN 1"/>
    <property type="match status" value="1"/>
</dbReference>
<evidence type="ECO:0000256" key="10">
    <source>
        <dbReference type="ARBA" id="ARBA00023043"/>
    </source>
</evidence>